<evidence type="ECO:0000313" key="1">
    <source>
        <dbReference type="EMBL" id="KAB8207716.1"/>
    </source>
</evidence>
<sequence>MQPCAAIAYLLTWITNFLIYSSRESPLVVATILMTYYNLTSSPTSDLPQFPLPISYLLSATMEKSLYFIKQRSEYDALSQHDGVESIGSDQEENLPSHQKARRTHRWKSYVKLALISCVL</sequence>
<organism evidence="1 2">
    <name type="scientific">Aspergillus parasiticus</name>
    <dbReference type="NCBI Taxonomy" id="5067"/>
    <lineage>
        <taxon>Eukaryota</taxon>
        <taxon>Fungi</taxon>
        <taxon>Dikarya</taxon>
        <taxon>Ascomycota</taxon>
        <taxon>Pezizomycotina</taxon>
        <taxon>Eurotiomycetes</taxon>
        <taxon>Eurotiomycetidae</taxon>
        <taxon>Eurotiales</taxon>
        <taxon>Aspergillaceae</taxon>
        <taxon>Aspergillus</taxon>
        <taxon>Aspergillus subgen. Circumdati</taxon>
    </lineage>
</organism>
<dbReference type="Proteomes" id="UP000326532">
    <property type="component" value="Unassembled WGS sequence"/>
</dbReference>
<gene>
    <name evidence="1" type="ORF">BDV34DRAFT_223278</name>
</gene>
<name>A0A5N6DRD0_ASPPA</name>
<proteinExistence type="predicted"/>
<dbReference type="AlphaFoldDB" id="A0A5N6DRD0"/>
<keyword evidence="2" id="KW-1185">Reference proteome</keyword>
<protein>
    <submittedName>
        <fullName evidence="1">Uncharacterized protein</fullName>
    </submittedName>
</protein>
<reference evidence="1 2" key="1">
    <citation type="submission" date="2019-04" db="EMBL/GenBank/DDBJ databases">
        <title>Fungal friends and foes A comparative genomics study of 23 Aspergillus species from section Flavi.</title>
        <authorList>
            <consortium name="DOE Joint Genome Institute"/>
            <person name="Kjaerbolling I."/>
            <person name="Vesth T.C."/>
            <person name="Frisvad J.C."/>
            <person name="Nybo J.L."/>
            <person name="Theobald S."/>
            <person name="Kildgaard S."/>
            <person name="Petersen T.I."/>
            <person name="Kuo A."/>
            <person name="Sato A."/>
            <person name="Lyhne E.K."/>
            <person name="Kogle M.E."/>
            <person name="Wiebenga A."/>
            <person name="Kun R.S."/>
            <person name="Lubbers R.J."/>
            <person name="Makela M.R."/>
            <person name="Barry K."/>
            <person name="Chovatia M."/>
            <person name="Clum A."/>
            <person name="Daum C."/>
            <person name="Haridas S."/>
            <person name="He G."/>
            <person name="LaButti K."/>
            <person name="Lipzen A."/>
            <person name="Mondo S."/>
            <person name="Pangilinan J."/>
            <person name="Riley R."/>
            <person name="Salamov A."/>
            <person name="Simmons B.A."/>
            <person name="Magnuson J.K."/>
            <person name="Henrissat B."/>
            <person name="Mortensen U.H."/>
            <person name="Larsen T.O."/>
            <person name="De vries R.P."/>
            <person name="Grigoriev I.V."/>
            <person name="Machida M."/>
            <person name="Baker S.E."/>
            <person name="Andersen M.R."/>
        </authorList>
    </citation>
    <scope>NUCLEOTIDE SEQUENCE [LARGE SCALE GENOMIC DNA]</scope>
    <source>
        <strain evidence="1 2">CBS 117618</strain>
    </source>
</reference>
<accession>A0A5N6DRD0</accession>
<dbReference type="EMBL" id="ML734955">
    <property type="protein sequence ID" value="KAB8207716.1"/>
    <property type="molecule type" value="Genomic_DNA"/>
</dbReference>
<evidence type="ECO:0000313" key="2">
    <source>
        <dbReference type="Proteomes" id="UP000326532"/>
    </source>
</evidence>
<dbReference type="VEuPathDB" id="FungiDB:BDV34DRAFT_223278"/>